<dbReference type="AlphaFoldDB" id="A0A4C1SNF7"/>
<organism evidence="2 3">
    <name type="scientific">Eumeta variegata</name>
    <name type="common">Bagworm moth</name>
    <name type="synonym">Eumeta japonica</name>
    <dbReference type="NCBI Taxonomy" id="151549"/>
    <lineage>
        <taxon>Eukaryota</taxon>
        <taxon>Metazoa</taxon>
        <taxon>Ecdysozoa</taxon>
        <taxon>Arthropoda</taxon>
        <taxon>Hexapoda</taxon>
        <taxon>Insecta</taxon>
        <taxon>Pterygota</taxon>
        <taxon>Neoptera</taxon>
        <taxon>Endopterygota</taxon>
        <taxon>Lepidoptera</taxon>
        <taxon>Glossata</taxon>
        <taxon>Ditrysia</taxon>
        <taxon>Tineoidea</taxon>
        <taxon>Psychidae</taxon>
        <taxon>Oiketicinae</taxon>
        <taxon>Eumeta</taxon>
    </lineage>
</organism>
<feature type="region of interest" description="Disordered" evidence="1">
    <location>
        <begin position="62"/>
        <end position="82"/>
    </location>
</feature>
<protein>
    <submittedName>
        <fullName evidence="2">Uncharacterized protein</fullName>
    </submittedName>
</protein>
<evidence type="ECO:0000256" key="1">
    <source>
        <dbReference type="SAM" id="MobiDB-lite"/>
    </source>
</evidence>
<comment type="caution">
    <text evidence="2">The sequence shown here is derived from an EMBL/GenBank/DDBJ whole genome shotgun (WGS) entry which is preliminary data.</text>
</comment>
<sequence length="82" mass="8546">MTVAATAAPEHASTGEISGLAVRPPTADGSRSGSPDSGTYFGTARNRCRKIAWLSRHTASARGQIFISGPSQSDWSKVDPSN</sequence>
<reference evidence="2 3" key="1">
    <citation type="journal article" date="2019" name="Commun. Biol.">
        <title>The bagworm genome reveals a unique fibroin gene that provides high tensile strength.</title>
        <authorList>
            <person name="Kono N."/>
            <person name="Nakamura H."/>
            <person name="Ohtoshi R."/>
            <person name="Tomita M."/>
            <person name="Numata K."/>
            <person name="Arakawa K."/>
        </authorList>
    </citation>
    <scope>NUCLEOTIDE SEQUENCE [LARGE SCALE GENOMIC DNA]</scope>
</reference>
<dbReference type="Proteomes" id="UP000299102">
    <property type="component" value="Unassembled WGS sequence"/>
</dbReference>
<dbReference type="EMBL" id="BGZK01000011">
    <property type="protein sequence ID" value="GBP03753.1"/>
    <property type="molecule type" value="Genomic_DNA"/>
</dbReference>
<feature type="compositionally biased region" description="Polar residues" evidence="1">
    <location>
        <begin position="69"/>
        <end position="82"/>
    </location>
</feature>
<feature type="region of interest" description="Disordered" evidence="1">
    <location>
        <begin position="1"/>
        <end position="42"/>
    </location>
</feature>
<name>A0A4C1SNF7_EUMVA</name>
<evidence type="ECO:0000313" key="2">
    <source>
        <dbReference type="EMBL" id="GBP03753.1"/>
    </source>
</evidence>
<proteinExistence type="predicted"/>
<gene>
    <name evidence="2" type="ORF">EVAR_2477_1</name>
</gene>
<keyword evidence="3" id="KW-1185">Reference proteome</keyword>
<evidence type="ECO:0000313" key="3">
    <source>
        <dbReference type="Proteomes" id="UP000299102"/>
    </source>
</evidence>
<accession>A0A4C1SNF7</accession>